<accession>A0A1H9ACH7</accession>
<organism evidence="2 3">
    <name type="scientific">Solimonas aquatica</name>
    <dbReference type="NCBI Taxonomy" id="489703"/>
    <lineage>
        <taxon>Bacteria</taxon>
        <taxon>Pseudomonadati</taxon>
        <taxon>Pseudomonadota</taxon>
        <taxon>Gammaproteobacteria</taxon>
        <taxon>Nevskiales</taxon>
        <taxon>Nevskiaceae</taxon>
        <taxon>Solimonas</taxon>
    </lineage>
</organism>
<name>A0A1H9ACH7_9GAMM</name>
<dbReference type="PANTHER" id="PTHR47199:SF2">
    <property type="entry name" value="PHOTOSYSTEM II STABILITY_ASSEMBLY FACTOR HCF136, CHLOROPLASTIC"/>
    <property type="match status" value="1"/>
</dbReference>
<protein>
    <recommendedName>
        <fullName evidence="4">Photosynthesis system II assembly factor Ycf48/Hcf136-like domain-containing protein</fullName>
    </recommendedName>
</protein>
<evidence type="ECO:0008006" key="4">
    <source>
        <dbReference type="Google" id="ProtNLM"/>
    </source>
</evidence>
<reference evidence="3" key="1">
    <citation type="submission" date="2016-10" db="EMBL/GenBank/DDBJ databases">
        <authorList>
            <person name="Varghese N."/>
            <person name="Submissions S."/>
        </authorList>
    </citation>
    <scope>NUCLEOTIDE SEQUENCE [LARGE SCALE GENOMIC DNA]</scope>
    <source>
        <strain evidence="3">DSM 25927</strain>
    </source>
</reference>
<dbReference type="PANTHER" id="PTHR47199">
    <property type="entry name" value="PHOTOSYSTEM II STABILITY/ASSEMBLY FACTOR HCF136, CHLOROPLASTIC"/>
    <property type="match status" value="1"/>
</dbReference>
<dbReference type="RefSeq" id="WP_143068805.1">
    <property type="nucleotide sequence ID" value="NZ_FOFS01000001.1"/>
</dbReference>
<dbReference type="Gene3D" id="2.130.10.10">
    <property type="entry name" value="YVTN repeat-like/Quinoprotein amine dehydrogenase"/>
    <property type="match status" value="1"/>
</dbReference>
<dbReference type="EMBL" id="FOFS01000001">
    <property type="protein sequence ID" value="SEP74369.1"/>
    <property type="molecule type" value="Genomic_DNA"/>
</dbReference>
<evidence type="ECO:0000256" key="1">
    <source>
        <dbReference type="SAM" id="SignalP"/>
    </source>
</evidence>
<evidence type="ECO:0000313" key="2">
    <source>
        <dbReference type="EMBL" id="SEP74369.1"/>
    </source>
</evidence>
<dbReference type="OrthoDB" id="9813892at2"/>
<dbReference type="CDD" id="cd15482">
    <property type="entry name" value="Sialidase_non-viral"/>
    <property type="match status" value="1"/>
</dbReference>
<keyword evidence="1" id="KW-0732">Signal</keyword>
<feature type="signal peptide" evidence="1">
    <location>
        <begin position="1"/>
        <end position="33"/>
    </location>
</feature>
<evidence type="ECO:0000313" key="3">
    <source>
        <dbReference type="Proteomes" id="UP000199233"/>
    </source>
</evidence>
<feature type="chain" id="PRO_5011709260" description="Photosynthesis system II assembly factor Ycf48/Hcf136-like domain-containing protein" evidence="1">
    <location>
        <begin position="34"/>
        <end position="323"/>
    </location>
</feature>
<dbReference type="InterPro" id="IPR015943">
    <property type="entry name" value="WD40/YVTN_repeat-like_dom_sf"/>
</dbReference>
<dbReference type="SUPFAM" id="SSF110296">
    <property type="entry name" value="Oligoxyloglucan reducing end-specific cellobiohydrolase"/>
    <property type="match status" value="1"/>
</dbReference>
<sequence>MSRRAPLALHLGLPCAILAIVAGGAAFSPVVHGAAHVADDLQKIASNGQAIVVVGNDVLSRSTDSGKTWESQKLESRAALIDVAACADKSFVALDFNRRVWTGNAQGTEWRPAAGSMPEDFTPMALACAPDGGFWVVSTYSTVLNSSDRGASWQKTEFGEDAILTAIRFLDARHAVVAGEFGIVARSSDGGASWQRLPPIPDNFYAFDVWFTDANTGWLTGRGGIILGTRDGGQSWTPETNAAAVPMYGFVPGAGGRLFAVGELGLIQQRGSDGKWRVLPSATSGSGYLRGGVALPGRSSLIVVGGSGASTPAMVNIESEGIH</sequence>
<dbReference type="Proteomes" id="UP000199233">
    <property type="component" value="Unassembled WGS sequence"/>
</dbReference>
<keyword evidence="3" id="KW-1185">Reference proteome</keyword>
<gene>
    <name evidence="2" type="ORF">SAMN04488038_101355</name>
</gene>
<dbReference type="STRING" id="489703.SAMN04488038_101355"/>
<dbReference type="AlphaFoldDB" id="A0A1H9ACH7"/>
<proteinExistence type="predicted"/>